<evidence type="ECO:0000313" key="9">
    <source>
        <dbReference type="Proteomes" id="UP001170954"/>
    </source>
</evidence>
<evidence type="ECO:0000259" key="6">
    <source>
        <dbReference type="Pfam" id="PF07980"/>
    </source>
</evidence>
<evidence type="ECO:0000313" key="8">
    <source>
        <dbReference type="EMBL" id="MDM1049616.1"/>
    </source>
</evidence>
<evidence type="ECO:0000259" key="7">
    <source>
        <dbReference type="Pfam" id="PF14322"/>
    </source>
</evidence>
<protein>
    <submittedName>
        <fullName evidence="8">RagB/SusD family nutrient uptake outer membrane protein</fullName>
    </submittedName>
</protein>
<accession>A0ABT7NQT6</accession>
<evidence type="ECO:0000256" key="3">
    <source>
        <dbReference type="ARBA" id="ARBA00022729"/>
    </source>
</evidence>
<evidence type="ECO:0000256" key="2">
    <source>
        <dbReference type="ARBA" id="ARBA00006275"/>
    </source>
</evidence>
<dbReference type="InterPro" id="IPR011990">
    <property type="entry name" value="TPR-like_helical_dom_sf"/>
</dbReference>
<keyword evidence="9" id="KW-1185">Reference proteome</keyword>
<dbReference type="EMBL" id="JACAGK010000051">
    <property type="protein sequence ID" value="MDM1049616.1"/>
    <property type="molecule type" value="Genomic_DNA"/>
</dbReference>
<evidence type="ECO:0000256" key="1">
    <source>
        <dbReference type="ARBA" id="ARBA00004442"/>
    </source>
</evidence>
<feature type="domain" description="SusD-like N-terminal" evidence="7">
    <location>
        <begin position="23"/>
        <end position="229"/>
    </location>
</feature>
<dbReference type="Pfam" id="PF14322">
    <property type="entry name" value="SusD-like_3"/>
    <property type="match status" value="1"/>
</dbReference>
<dbReference type="PROSITE" id="PS51257">
    <property type="entry name" value="PROKAR_LIPOPROTEIN"/>
    <property type="match status" value="1"/>
</dbReference>
<dbReference type="Gene3D" id="1.25.40.390">
    <property type="match status" value="1"/>
</dbReference>
<organism evidence="8 9">
    <name type="scientific">Sphingobacterium hotanense</name>
    <dbReference type="NCBI Taxonomy" id="649196"/>
    <lineage>
        <taxon>Bacteria</taxon>
        <taxon>Pseudomonadati</taxon>
        <taxon>Bacteroidota</taxon>
        <taxon>Sphingobacteriia</taxon>
        <taxon>Sphingobacteriales</taxon>
        <taxon>Sphingobacteriaceae</taxon>
        <taxon>Sphingobacterium</taxon>
    </lineage>
</organism>
<gene>
    <name evidence="8" type="ORF">HX018_15355</name>
</gene>
<comment type="similarity">
    <text evidence="2">Belongs to the SusD family.</text>
</comment>
<dbReference type="Proteomes" id="UP001170954">
    <property type="component" value="Unassembled WGS sequence"/>
</dbReference>
<comment type="subcellular location">
    <subcellularLocation>
        <location evidence="1">Cell outer membrane</location>
    </subcellularLocation>
</comment>
<sequence length="470" mass="53648">MKTLQYNILIYAFVGCFLSSCSKFLDVNPNTGEQISVRNFVDFEEVLNSRDFASHNMIIAEFLTDNIYFHPDSVARMPSDYSLRNAYLWNESIWNNNDTDELYRALYKNIAQANLVINYLDFALDGTAEGKRRLIAKAKIHRAYANFMLVNLYGPQFNAASAESDLAVPLITILDANQLPPRATVKQLYDLIERDLQDAMATAELPDKGKDVLHPGKVCAYALSAKVHLQKGEYEQAMDYANKALAINSFLIDYNPFLMEYESYVFLLFQMEGYQEVIFAKAGQELNFFQTTGLNIYMPEDLLSIYTENDLRLFAHYGQNYDTWEYIYPIVAAPDGSSSAVRFNNAITVPEMMLIAAECNARDGKVEEAMALINKLRFKRMLEDTHEDLEAASPEEALKHVLDERRRELSFKGGIRLMDIKRLANDAVNRTVLNRFDGEGNIMKSIEPNSRQLIIPLTPRALVFNPNLRD</sequence>
<keyword evidence="4" id="KW-0472">Membrane</keyword>
<feature type="domain" description="RagB/SusD" evidence="6">
    <location>
        <begin position="351"/>
        <end position="444"/>
    </location>
</feature>
<comment type="caution">
    <text evidence="8">The sequence shown here is derived from an EMBL/GenBank/DDBJ whole genome shotgun (WGS) entry which is preliminary data.</text>
</comment>
<dbReference type="Pfam" id="PF07980">
    <property type="entry name" value="SusD_RagB"/>
    <property type="match status" value="1"/>
</dbReference>
<keyword evidence="3" id="KW-0732">Signal</keyword>
<evidence type="ECO:0000256" key="4">
    <source>
        <dbReference type="ARBA" id="ARBA00023136"/>
    </source>
</evidence>
<reference evidence="8" key="2">
    <citation type="journal article" date="2022" name="Sci. Total Environ.">
        <title>Prevalence, transmission, and molecular epidemiology of tet(X)-positive bacteria among humans, animals, and environmental niches in China: An epidemiological, and genomic-based study.</title>
        <authorList>
            <person name="Dong N."/>
            <person name="Zeng Y."/>
            <person name="Cai C."/>
            <person name="Sun C."/>
            <person name="Lu J."/>
            <person name="Liu C."/>
            <person name="Zhou H."/>
            <person name="Sun Q."/>
            <person name="Shu L."/>
            <person name="Wang H."/>
            <person name="Wang Y."/>
            <person name="Wang S."/>
            <person name="Wu C."/>
            <person name="Chan E.W."/>
            <person name="Chen G."/>
            <person name="Shen Z."/>
            <person name="Chen S."/>
            <person name="Zhang R."/>
        </authorList>
    </citation>
    <scope>NUCLEOTIDE SEQUENCE</scope>
    <source>
        <strain evidence="8">R1692</strain>
    </source>
</reference>
<dbReference type="InterPro" id="IPR033985">
    <property type="entry name" value="SusD-like_N"/>
</dbReference>
<keyword evidence="5" id="KW-0998">Cell outer membrane</keyword>
<proteinExistence type="inferred from homology"/>
<dbReference type="InterPro" id="IPR012944">
    <property type="entry name" value="SusD_RagB_dom"/>
</dbReference>
<name>A0ABT7NQT6_9SPHI</name>
<reference evidence="8" key="1">
    <citation type="submission" date="2020-06" db="EMBL/GenBank/DDBJ databases">
        <authorList>
            <person name="Dong N."/>
        </authorList>
    </citation>
    <scope>NUCLEOTIDE SEQUENCE</scope>
    <source>
        <strain evidence="8">R1692</strain>
    </source>
</reference>
<evidence type="ECO:0000256" key="5">
    <source>
        <dbReference type="ARBA" id="ARBA00023237"/>
    </source>
</evidence>
<dbReference type="SUPFAM" id="SSF48452">
    <property type="entry name" value="TPR-like"/>
    <property type="match status" value="1"/>
</dbReference>
<dbReference type="RefSeq" id="WP_286651967.1">
    <property type="nucleotide sequence ID" value="NZ_JACAGK010000051.1"/>
</dbReference>